<evidence type="ECO:0000313" key="7">
    <source>
        <dbReference type="EMBL" id="MDF5690951.1"/>
    </source>
</evidence>
<protein>
    <submittedName>
        <fullName evidence="7">Phytoene desaturase family protein</fullName>
        <ecNumber evidence="7">1.-.-.-</ecNumber>
    </submittedName>
</protein>
<evidence type="ECO:0000256" key="4">
    <source>
        <dbReference type="ARBA" id="ARBA00023002"/>
    </source>
</evidence>
<keyword evidence="4 5" id="KW-0560">Oxidoreductase</keyword>
<accession>A0ABT6BKF7</accession>
<dbReference type="EC" id="1.-.-.-" evidence="7"/>
<evidence type="ECO:0000256" key="2">
    <source>
        <dbReference type="ARBA" id="ARBA00006046"/>
    </source>
</evidence>
<evidence type="ECO:0000256" key="5">
    <source>
        <dbReference type="RuleBase" id="RU362075"/>
    </source>
</evidence>
<dbReference type="GO" id="GO:0016491">
    <property type="term" value="F:oxidoreductase activity"/>
    <property type="evidence" value="ECO:0007669"/>
    <property type="project" value="UniProtKB-KW"/>
</dbReference>
<name>A0ABT6BKF7_9BACT</name>
<comment type="caution">
    <text evidence="7">The sequence shown here is derived from an EMBL/GenBank/DDBJ whole genome shotgun (WGS) entry which is preliminary data.</text>
</comment>
<dbReference type="Pfam" id="PF01593">
    <property type="entry name" value="Amino_oxidase"/>
    <property type="match status" value="1"/>
</dbReference>
<sequence>MTMKQVGVVGSGVGGLAFAIRMACLGHQVQVFEANAFPGGKLSEFQINGFRFDAGPSLFTLPHLVDELFTLANKDPRDYFNYTRLPEVCRYFWEDQTRLCTLENSADTAHEIAKILGENEKNVHDFILGLQEKYQIISELFLENSLHQTSTWFSKKAWNGYLNIPRLGMFSTMHQAHKNRFKNPKTVQLFDRYATYNGSDPYQTPATLSIIPHLEYNIGAFFPQGGMIAITQSLHQLAQDLGVQFHFNEKVNRILCENKQAVGLETAKGKYSFDILASNMDIRPSYQQLLPDQIQPKRLLQQEKSSSGIIFYWGMNKQWDELGVHNIFFSERYQEEFKALFTDKTLSDDPTVYLHISSKVAPEDAPAGGENWFILINAPANQGQNWDELLRLTRERVIQKISRALEEDISSYIVAEDYLDPRRIEDRTSSSGGALYGNASNNRFAAFLRHPNYRSAIKNLYWIGGSVHPGGGIPLCLSSAKIASKLFQENA</sequence>
<dbReference type="Proteomes" id="UP001321344">
    <property type="component" value="Unassembled WGS sequence"/>
</dbReference>
<evidence type="ECO:0000256" key="1">
    <source>
        <dbReference type="ARBA" id="ARBA00004829"/>
    </source>
</evidence>
<dbReference type="EMBL" id="JARJOW010000005">
    <property type="protein sequence ID" value="MDF5690951.1"/>
    <property type="molecule type" value="Genomic_DNA"/>
</dbReference>
<dbReference type="InterPro" id="IPR014105">
    <property type="entry name" value="Carotenoid/retinoid_OxRdtase"/>
</dbReference>
<dbReference type="NCBIfam" id="TIGR02734">
    <property type="entry name" value="crtI_fam"/>
    <property type="match status" value="1"/>
</dbReference>
<dbReference type="NCBIfam" id="NF042421">
    <property type="entry name" value="hydcarot_desat_CrtD"/>
    <property type="match status" value="1"/>
</dbReference>
<dbReference type="Gene3D" id="3.50.50.60">
    <property type="entry name" value="FAD/NAD(P)-binding domain"/>
    <property type="match status" value="2"/>
</dbReference>
<dbReference type="InterPro" id="IPR036188">
    <property type="entry name" value="FAD/NAD-bd_sf"/>
</dbReference>
<keyword evidence="3 5" id="KW-0125">Carotenoid biosynthesis</keyword>
<comment type="pathway">
    <text evidence="1 5">Carotenoid biosynthesis.</text>
</comment>
<dbReference type="InterPro" id="IPR054840">
    <property type="entry name" value="hydcarot_desat_CrtD"/>
</dbReference>
<evidence type="ECO:0000313" key="8">
    <source>
        <dbReference type="Proteomes" id="UP001321344"/>
    </source>
</evidence>
<reference evidence="7 8" key="1">
    <citation type="submission" date="2023-03" db="EMBL/GenBank/DDBJ databases">
        <title>Genome sequencing of Aquirufa.</title>
        <authorList>
            <person name="Pitt A."/>
            <person name="Hahn M.W."/>
        </authorList>
    </citation>
    <scope>NUCLEOTIDE SEQUENCE [LARGE SCALE GENOMIC DNA]</scope>
    <source>
        <strain evidence="7 8">WAEICH-18A</strain>
    </source>
</reference>
<dbReference type="SUPFAM" id="SSF51905">
    <property type="entry name" value="FAD/NAD(P)-binding domain"/>
    <property type="match status" value="1"/>
</dbReference>
<dbReference type="PANTHER" id="PTHR43734:SF7">
    <property type="entry name" value="4,4'-DIAPONEUROSPORENE OXYGENASE"/>
    <property type="match status" value="1"/>
</dbReference>
<gene>
    <name evidence="7" type="primary">crtI</name>
    <name evidence="7" type="ORF">PQG43_08760</name>
</gene>
<dbReference type="RefSeq" id="WP_276344398.1">
    <property type="nucleotide sequence ID" value="NZ_JARJOW010000005.1"/>
</dbReference>
<evidence type="ECO:0000256" key="3">
    <source>
        <dbReference type="ARBA" id="ARBA00022746"/>
    </source>
</evidence>
<dbReference type="PANTHER" id="PTHR43734">
    <property type="entry name" value="PHYTOENE DESATURASE"/>
    <property type="match status" value="1"/>
</dbReference>
<feature type="domain" description="Amine oxidase" evidence="6">
    <location>
        <begin position="14"/>
        <end position="484"/>
    </location>
</feature>
<evidence type="ECO:0000259" key="6">
    <source>
        <dbReference type="Pfam" id="PF01593"/>
    </source>
</evidence>
<organism evidence="7 8">
    <name type="scientific">Aquirufa aurantiipilula</name>
    <dbReference type="NCBI Taxonomy" id="2696561"/>
    <lineage>
        <taxon>Bacteria</taxon>
        <taxon>Pseudomonadati</taxon>
        <taxon>Bacteroidota</taxon>
        <taxon>Cytophagia</taxon>
        <taxon>Cytophagales</taxon>
        <taxon>Flectobacillaceae</taxon>
        <taxon>Aquirufa</taxon>
    </lineage>
</organism>
<proteinExistence type="inferred from homology"/>
<dbReference type="InterPro" id="IPR002937">
    <property type="entry name" value="Amino_oxidase"/>
</dbReference>
<keyword evidence="8" id="KW-1185">Reference proteome</keyword>
<comment type="similarity">
    <text evidence="2 5">Belongs to the carotenoid/retinoid oxidoreductase family.</text>
</comment>